<dbReference type="InterPro" id="IPR007348">
    <property type="entry name" value="CopC_dom"/>
</dbReference>
<sequence length="122" mass="12885">MALSRKRLASLFLAASLTPSLALAHAHLQQQQPAADSVATAQTNTLTLTFSEGVEPAFSGVTLTGPQQQKVATGPASLASGNDRQLIVPIKAELSPGNYQVDWHVVSVDSHKTKGSYQFSVK</sequence>
<evidence type="ECO:0000313" key="10">
    <source>
        <dbReference type="EMBL" id="QCT21821.1"/>
    </source>
</evidence>
<gene>
    <name evidence="10" type="primary">yobA</name>
    <name evidence="10" type="ORF">FEM41_20265</name>
</gene>
<dbReference type="Pfam" id="PF04234">
    <property type="entry name" value="CopC"/>
    <property type="match status" value="1"/>
</dbReference>
<dbReference type="Gene3D" id="2.60.40.1220">
    <property type="match status" value="1"/>
</dbReference>
<evidence type="ECO:0000256" key="7">
    <source>
        <dbReference type="RuleBase" id="RU369037"/>
    </source>
</evidence>
<comment type="similarity">
    <text evidence="2 7">Belongs to the CopC family.</text>
</comment>
<reference evidence="10 11" key="1">
    <citation type="submission" date="2019-05" db="EMBL/GenBank/DDBJ databases">
        <title>Complete genome sequence of Izhakiella calystegiae KSNA2, an endophyte isolated from beach morning glory (Calystegia soldanella).</title>
        <authorList>
            <person name="Jiang L."/>
            <person name="Jeong J.C."/>
            <person name="Kim C.Y."/>
            <person name="Kim D.H."/>
            <person name="Kim S.W."/>
            <person name="Lee j."/>
        </authorList>
    </citation>
    <scope>NUCLEOTIDE SEQUENCE [LARGE SCALE GENOMIC DNA]</scope>
    <source>
        <strain evidence="10 11">KSNA2</strain>
    </source>
</reference>
<feature type="signal peptide" evidence="8">
    <location>
        <begin position="1"/>
        <end position="24"/>
    </location>
</feature>
<dbReference type="GO" id="GO:0006825">
    <property type="term" value="P:copper ion transport"/>
    <property type="evidence" value="ECO:0007669"/>
    <property type="project" value="InterPro"/>
</dbReference>
<evidence type="ECO:0000256" key="1">
    <source>
        <dbReference type="ARBA" id="ARBA00004418"/>
    </source>
</evidence>
<dbReference type="GO" id="GO:0005507">
    <property type="term" value="F:copper ion binding"/>
    <property type="evidence" value="ECO:0007669"/>
    <property type="project" value="UniProtKB-UniRule"/>
</dbReference>
<keyword evidence="3 7" id="KW-0479">Metal-binding</keyword>
<evidence type="ECO:0000256" key="6">
    <source>
        <dbReference type="ARBA" id="ARBA00023008"/>
    </source>
</evidence>
<evidence type="ECO:0000313" key="11">
    <source>
        <dbReference type="Proteomes" id="UP000302163"/>
    </source>
</evidence>
<dbReference type="Proteomes" id="UP000302163">
    <property type="component" value="Chromosome"/>
</dbReference>
<dbReference type="GO" id="GO:0005886">
    <property type="term" value="C:plasma membrane"/>
    <property type="evidence" value="ECO:0007669"/>
    <property type="project" value="TreeGrafter"/>
</dbReference>
<proteinExistence type="inferred from homology"/>
<dbReference type="GO" id="GO:0046688">
    <property type="term" value="P:response to copper ion"/>
    <property type="evidence" value="ECO:0007669"/>
    <property type="project" value="UniProtKB-UniRule"/>
</dbReference>
<feature type="domain" description="CopC" evidence="9">
    <location>
        <begin position="25"/>
        <end position="121"/>
    </location>
</feature>
<dbReference type="SUPFAM" id="SSF81296">
    <property type="entry name" value="E set domains"/>
    <property type="match status" value="1"/>
</dbReference>
<protein>
    <recommendedName>
        <fullName evidence="7">Copper resistance protein C</fullName>
    </recommendedName>
</protein>
<evidence type="ECO:0000256" key="8">
    <source>
        <dbReference type="SAM" id="SignalP"/>
    </source>
</evidence>
<dbReference type="InterPro" id="IPR047685">
    <property type="entry name" value="CopC-like"/>
</dbReference>
<accession>A0A4P8YLV4</accession>
<dbReference type="InterPro" id="IPR032694">
    <property type="entry name" value="CopC/D"/>
</dbReference>
<dbReference type="GO" id="GO:0042597">
    <property type="term" value="C:periplasmic space"/>
    <property type="evidence" value="ECO:0007669"/>
    <property type="project" value="UniProtKB-SubCell"/>
</dbReference>
<keyword evidence="6 7" id="KW-0186">Copper</keyword>
<comment type="function">
    <text evidence="7">Involved in copper resistance.</text>
</comment>
<dbReference type="NCBIfam" id="NF007636">
    <property type="entry name" value="PRK10301.1"/>
    <property type="match status" value="1"/>
</dbReference>
<dbReference type="InterPro" id="IPR014755">
    <property type="entry name" value="Cu-Rt/internalin_Ig-like"/>
</dbReference>
<dbReference type="EMBL" id="CP040428">
    <property type="protein sequence ID" value="QCT21821.1"/>
    <property type="molecule type" value="Genomic_DNA"/>
</dbReference>
<evidence type="ECO:0000256" key="5">
    <source>
        <dbReference type="ARBA" id="ARBA00022764"/>
    </source>
</evidence>
<dbReference type="InterPro" id="IPR014756">
    <property type="entry name" value="Ig_E-set"/>
</dbReference>
<dbReference type="AlphaFoldDB" id="A0A4P8YLV4"/>
<keyword evidence="5 7" id="KW-0574">Periplasm</keyword>
<dbReference type="OrthoDB" id="9796814at2"/>
<evidence type="ECO:0000259" key="9">
    <source>
        <dbReference type="Pfam" id="PF04234"/>
    </source>
</evidence>
<organism evidence="10 11">
    <name type="scientific">Jejubacter calystegiae</name>
    <dbReference type="NCBI Taxonomy" id="2579935"/>
    <lineage>
        <taxon>Bacteria</taxon>
        <taxon>Pseudomonadati</taxon>
        <taxon>Pseudomonadota</taxon>
        <taxon>Gammaproteobacteria</taxon>
        <taxon>Enterobacterales</taxon>
        <taxon>Enterobacteriaceae</taxon>
        <taxon>Jejubacter</taxon>
    </lineage>
</organism>
<name>A0A4P8YLV4_9ENTR</name>
<keyword evidence="4 7" id="KW-0732">Signal</keyword>
<keyword evidence="11" id="KW-1185">Reference proteome</keyword>
<evidence type="ECO:0000256" key="2">
    <source>
        <dbReference type="ARBA" id="ARBA00010509"/>
    </source>
</evidence>
<dbReference type="RefSeq" id="WP_138097977.1">
    <property type="nucleotide sequence ID" value="NZ_CP040428.1"/>
</dbReference>
<feature type="chain" id="PRO_5020919605" description="Copper resistance protein C" evidence="8">
    <location>
        <begin position="25"/>
        <end position="122"/>
    </location>
</feature>
<dbReference type="KEGG" id="izh:FEM41_20265"/>
<dbReference type="PANTHER" id="PTHR34820">
    <property type="entry name" value="INNER MEMBRANE PROTEIN YEBZ"/>
    <property type="match status" value="1"/>
</dbReference>
<dbReference type="PANTHER" id="PTHR34820:SF4">
    <property type="entry name" value="INNER MEMBRANE PROTEIN YEBZ"/>
    <property type="match status" value="1"/>
</dbReference>
<dbReference type="NCBIfam" id="NF033814">
    <property type="entry name" value="copper_CopC"/>
    <property type="match status" value="1"/>
</dbReference>
<comment type="subcellular location">
    <subcellularLocation>
        <location evidence="1 7">Periplasm</location>
    </subcellularLocation>
</comment>
<dbReference type="FunFam" id="2.60.40.1220:FF:000001">
    <property type="entry name" value="CopC domain-containing protein YobA"/>
    <property type="match status" value="1"/>
</dbReference>
<evidence type="ECO:0000256" key="4">
    <source>
        <dbReference type="ARBA" id="ARBA00022729"/>
    </source>
</evidence>
<evidence type="ECO:0000256" key="3">
    <source>
        <dbReference type="ARBA" id="ARBA00022723"/>
    </source>
</evidence>